<keyword evidence="8" id="KW-1185">Reference proteome</keyword>
<accession>A0ABU1PMZ3</accession>
<keyword evidence="4 6" id="KW-1133">Transmembrane helix</keyword>
<comment type="caution">
    <text evidence="7">The sequence shown here is derived from an EMBL/GenBank/DDBJ whole genome shotgun (WGS) entry which is preliminary data.</text>
</comment>
<reference evidence="7 8" key="1">
    <citation type="submission" date="2023-07" db="EMBL/GenBank/DDBJ databases">
        <title>Sequencing the genomes of 1000 actinobacteria strains.</title>
        <authorList>
            <person name="Klenk H.-P."/>
        </authorList>
    </citation>
    <scope>NUCLEOTIDE SEQUENCE [LARGE SCALE GENOMIC DNA]</scope>
    <source>
        <strain evidence="7 8">DSM 43749</strain>
    </source>
</reference>
<name>A0ABU1PMZ3_9PSEU</name>
<feature type="transmembrane region" description="Helical" evidence="6">
    <location>
        <begin position="133"/>
        <end position="155"/>
    </location>
</feature>
<dbReference type="Pfam" id="PF03073">
    <property type="entry name" value="TspO_MBR"/>
    <property type="match status" value="1"/>
</dbReference>
<gene>
    <name evidence="7" type="ORF">J2S66_000377</name>
</gene>
<dbReference type="PANTHER" id="PTHR10057">
    <property type="entry name" value="PERIPHERAL-TYPE BENZODIAZEPINE RECEPTOR"/>
    <property type="match status" value="1"/>
</dbReference>
<feature type="transmembrane region" description="Helical" evidence="6">
    <location>
        <begin position="80"/>
        <end position="100"/>
    </location>
</feature>
<evidence type="ECO:0000256" key="4">
    <source>
        <dbReference type="ARBA" id="ARBA00022989"/>
    </source>
</evidence>
<keyword evidence="3 6" id="KW-0812">Transmembrane</keyword>
<evidence type="ECO:0000256" key="2">
    <source>
        <dbReference type="ARBA" id="ARBA00007524"/>
    </source>
</evidence>
<dbReference type="PANTHER" id="PTHR10057:SF0">
    <property type="entry name" value="TRANSLOCATOR PROTEIN"/>
    <property type="match status" value="1"/>
</dbReference>
<dbReference type="CDD" id="cd15904">
    <property type="entry name" value="TSPO_MBR"/>
    <property type="match status" value="1"/>
</dbReference>
<dbReference type="InterPro" id="IPR038330">
    <property type="entry name" value="TspO/MBR-related_sf"/>
</dbReference>
<evidence type="ECO:0000313" key="7">
    <source>
        <dbReference type="EMBL" id="MDR6591993.1"/>
    </source>
</evidence>
<evidence type="ECO:0000256" key="5">
    <source>
        <dbReference type="ARBA" id="ARBA00023136"/>
    </source>
</evidence>
<keyword evidence="5 6" id="KW-0472">Membrane</keyword>
<dbReference type="EMBL" id="JAVDSG010000001">
    <property type="protein sequence ID" value="MDR6591993.1"/>
    <property type="molecule type" value="Genomic_DNA"/>
</dbReference>
<evidence type="ECO:0000256" key="1">
    <source>
        <dbReference type="ARBA" id="ARBA00004141"/>
    </source>
</evidence>
<dbReference type="PIRSF" id="PIRSF005859">
    <property type="entry name" value="PBR"/>
    <property type="match status" value="1"/>
</dbReference>
<protein>
    <submittedName>
        <fullName evidence="7">Tryptophan-rich sensory protein</fullName>
    </submittedName>
</protein>
<evidence type="ECO:0000256" key="6">
    <source>
        <dbReference type="SAM" id="Phobius"/>
    </source>
</evidence>
<organism evidence="7 8">
    <name type="scientific">Saccharothrix longispora</name>
    <dbReference type="NCBI Taxonomy" id="33920"/>
    <lineage>
        <taxon>Bacteria</taxon>
        <taxon>Bacillati</taxon>
        <taxon>Actinomycetota</taxon>
        <taxon>Actinomycetes</taxon>
        <taxon>Pseudonocardiales</taxon>
        <taxon>Pseudonocardiaceae</taxon>
        <taxon>Saccharothrix</taxon>
    </lineage>
</organism>
<sequence>MTTQPAVRHPLAGLAVFAVAVAAAAVVGSLAATSSAERYQQLDTPSWAPPPWLFGPVWTALYVMIAVSGWLFWKRHGVRWELGLFAAQLVLNAAWTPLFFAAQRYTLALVDIIALLVVIVALIVAFGRRHRPAALLLVPYLAWVGFATALNAAIVSLN</sequence>
<evidence type="ECO:0000256" key="3">
    <source>
        <dbReference type="ARBA" id="ARBA00022692"/>
    </source>
</evidence>
<dbReference type="Proteomes" id="UP001268819">
    <property type="component" value="Unassembled WGS sequence"/>
</dbReference>
<dbReference type="RefSeq" id="WP_310302977.1">
    <property type="nucleotide sequence ID" value="NZ_BAAAXB010000001.1"/>
</dbReference>
<comment type="similarity">
    <text evidence="2">Belongs to the TspO/BZRP family.</text>
</comment>
<feature type="transmembrane region" description="Helical" evidence="6">
    <location>
        <begin position="52"/>
        <end position="73"/>
    </location>
</feature>
<comment type="subcellular location">
    <subcellularLocation>
        <location evidence="1">Membrane</location>
        <topology evidence="1">Multi-pass membrane protein</topology>
    </subcellularLocation>
</comment>
<proteinExistence type="inferred from homology"/>
<evidence type="ECO:0000313" key="8">
    <source>
        <dbReference type="Proteomes" id="UP001268819"/>
    </source>
</evidence>
<feature type="transmembrane region" description="Helical" evidence="6">
    <location>
        <begin position="106"/>
        <end position="126"/>
    </location>
</feature>
<dbReference type="Gene3D" id="1.20.1260.100">
    <property type="entry name" value="TspO/MBR protein"/>
    <property type="match status" value="1"/>
</dbReference>
<dbReference type="InterPro" id="IPR004307">
    <property type="entry name" value="TspO_MBR"/>
</dbReference>